<dbReference type="Gene3D" id="2.60.40.3500">
    <property type="match status" value="1"/>
</dbReference>
<dbReference type="EC" id="3.5.1.28" evidence="2"/>
<keyword evidence="4" id="KW-0732">Signal</keyword>
<evidence type="ECO:0000259" key="5">
    <source>
        <dbReference type="SMART" id="SM00646"/>
    </source>
</evidence>
<dbReference type="AlphaFoldDB" id="A0A2W5V1X0"/>
<dbReference type="InterPro" id="IPR002508">
    <property type="entry name" value="MurNAc-LAA_cat"/>
</dbReference>
<gene>
    <name evidence="6" type="ORF">DI526_15870</name>
</gene>
<dbReference type="PANTHER" id="PTHR30404">
    <property type="entry name" value="N-ACETYLMURAMOYL-L-ALANINE AMIDASE"/>
    <property type="match status" value="1"/>
</dbReference>
<evidence type="ECO:0000313" key="6">
    <source>
        <dbReference type="EMBL" id="PZR32697.1"/>
    </source>
</evidence>
<dbReference type="Gene3D" id="3.40.630.40">
    <property type="entry name" value="Zn-dependent exopeptidases"/>
    <property type="match status" value="1"/>
</dbReference>
<reference evidence="6 7" key="1">
    <citation type="submission" date="2017-08" db="EMBL/GenBank/DDBJ databases">
        <title>Infants hospitalized years apart are colonized by the same room-sourced microbial strains.</title>
        <authorList>
            <person name="Brooks B."/>
            <person name="Olm M.R."/>
            <person name="Firek B.A."/>
            <person name="Baker R."/>
            <person name="Thomas B.C."/>
            <person name="Morowitz M.J."/>
            <person name="Banfield J.F."/>
        </authorList>
    </citation>
    <scope>NUCLEOTIDE SEQUENCE [LARGE SCALE GENOMIC DNA]</scope>
    <source>
        <strain evidence="6">S2_003_000_R2_4</strain>
    </source>
</reference>
<dbReference type="SMART" id="SM00646">
    <property type="entry name" value="Ami_3"/>
    <property type="match status" value="1"/>
</dbReference>
<dbReference type="InterPro" id="IPR050695">
    <property type="entry name" value="N-acetylmuramoyl_amidase_3"/>
</dbReference>
<protein>
    <recommendedName>
        <fullName evidence="2">N-acetylmuramoyl-L-alanine amidase</fullName>
        <ecNumber evidence="2">3.5.1.28</ecNumber>
    </recommendedName>
</protein>
<evidence type="ECO:0000256" key="1">
    <source>
        <dbReference type="ARBA" id="ARBA00001561"/>
    </source>
</evidence>
<name>A0A2W5V1X0_9CAUL</name>
<sequence>MRKVLINLARMGWVRAALIVGGMTVAGVAVATAQGPAAPSGVQKVRFGGDRTETRVVIDLDRAAAGKLLSDGSADQRLVLALPNVTISGDLQGSGQGLVKHWLIDEAAGGARLRLELAGKVEVRRRFLLPPGDGATAYRYVIDLKAVDGAAAPPAFQAAPRLTLASAPIKAAPLRLKKVIVIDAGHGGKDSGALGASAFEKDVTLAAAKALKTRLEKTGRYQVVLTRETDTFVPLEGRVQIARRADADLFISLHADSGPDTATRGASVYTVSEKGAERVGLVLDKNDWLMKANLPGRDRAVSQILLDLSQRATKNRSAAFAQLLLANVGEETALLRRSHRDAGFFVLLAPDVPAVLLEMGFITNPEDEAFLTNKASRARLVDAVGDSIEAYFSADVRKS</sequence>
<dbReference type="SUPFAM" id="SSF53187">
    <property type="entry name" value="Zn-dependent exopeptidases"/>
    <property type="match status" value="1"/>
</dbReference>
<feature type="domain" description="MurNAc-LAA" evidence="5">
    <location>
        <begin position="239"/>
        <end position="389"/>
    </location>
</feature>
<evidence type="ECO:0000256" key="2">
    <source>
        <dbReference type="ARBA" id="ARBA00011901"/>
    </source>
</evidence>
<evidence type="ECO:0000256" key="3">
    <source>
        <dbReference type="ARBA" id="ARBA00022801"/>
    </source>
</evidence>
<comment type="catalytic activity">
    <reaction evidence="1">
        <text>Hydrolyzes the link between N-acetylmuramoyl residues and L-amino acid residues in certain cell-wall glycopeptides.</text>
        <dbReference type="EC" id="3.5.1.28"/>
    </reaction>
</comment>
<evidence type="ECO:0000256" key="4">
    <source>
        <dbReference type="SAM" id="SignalP"/>
    </source>
</evidence>
<organism evidence="6 7">
    <name type="scientific">Caulobacter segnis</name>
    <dbReference type="NCBI Taxonomy" id="88688"/>
    <lineage>
        <taxon>Bacteria</taxon>
        <taxon>Pseudomonadati</taxon>
        <taxon>Pseudomonadota</taxon>
        <taxon>Alphaproteobacteria</taxon>
        <taxon>Caulobacterales</taxon>
        <taxon>Caulobacteraceae</taxon>
        <taxon>Caulobacter</taxon>
    </lineage>
</organism>
<evidence type="ECO:0000313" key="7">
    <source>
        <dbReference type="Proteomes" id="UP000249393"/>
    </source>
</evidence>
<accession>A0A2W5V1X0</accession>
<feature type="chain" id="PRO_5016066603" description="N-acetylmuramoyl-L-alanine amidase" evidence="4">
    <location>
        <begin position="32"/>
        <end position="399"/>
    </location>
</feature>
<dbReference type="GO" id="GO:0030288">
    <property type="term" value="C:outer membrane-bounded periplasmic space"/>
    <property type="evidence" value="ECO:0007669"/>
    <property type="project" value="TreeGrafter"/>
</dbReference>
<comment type="caution">
    <text evidence="6">The sequence shown here is derived from an EMBL/GenBank/DDBJ whole genome shotgun (WGS) entry which is preliminary data.</text>
</comment>
<dbReference type="Proteomes" id="UP000249393">
    <property type="component" value="Unassembled WGS sequence"/>
</dbReference>
<feature type="signal peptide" evidence="4">
    <location>
        <begin position="1"/>
        <end position="31"/>
    </location>
</feature>
<dbReference type="RefSeq" id="WP_304280060.1">
    <property type="nucleotide sequence ID" value="NZ_QFQZ01000055.1"/>
</dbReference>
<dbReference type="CDD" id="cd02696">
    <property type="entry name" value="MurNAc-LAA"/>
    <property type="match status" value="1"/>
</dbReference>
<dbReference type="Pfam" id="PF01520">
    <property type="entry name" value="Amidase_3"/>
    <property type="match status" value="1"/>
</dbReference>
<dbReference type="EMBL" id="QFQZ01000055">
    <property type="protein sequence ID" value="PZR32697.1"/>
    <property type="molecule type" value="Genomic_DNA"/>
</dbReference>
<proteinExistence type="predicted"/>
<dbReference type="GO" id="GO:0009253">
    <property type="term" value="P:peptidoglycan catabolic process"/>
    <property type="evidence" value="ECO:0007669"/>
    <property type="project" value="InterPro"/>
</dbReference>
<dbReference type="GO" id="GO:0008745">
    <property type="term" value="F:N-acetylmuramoyl-L-alanine amidase activity"/>
    <property type="evidence" value="ECO:0007669"/>
    <property type="project" value="UniProtKB-EC"/>
</dbReference>
<keyword evidence="3" id="KW-0378">Hydrolase</keyword>
<dbReference type="PANTHER" id="PTHR30404:SF0">
    <property type="entry name" value="N-ACETYLMURAMOYL-L-ALANINE AMIDASE AMIC"/>
    <property type="match status" value="1"/>
</dbReference>